<keyword evidence="3" id="KW-1185">Reference proteome</keyword>
<feature type="region of interest" description="Disordered" evidence="1">
    <location>
        <begin position="95"/>
        <end position="145"/>
    </location>
</feature>
<dbReference type="Proteomes" id="UP001341281">
    <property type="component" value="Chromosome 03"/>
</dbReference>
<accession>A0AAQ3T4T5</accession>
<proteinExistence type="predicted"/>
<protein>
    <submittedName>
        <fullName evidence="2">Uncharacterized protein</fullName>
    </submittedName>
</protein>
<evidence type="ECO:0000256" key="1">
    <source>
        <dbReference type="SAM" id="MobiDB-lite"/>
    </source>
</evidence>
<evidence type="ECO:0000313" key="3">
    <source>
        <dbReference type="Proteomes" id="UP001341281"/>
    </source>
</evidence>
<evidence type="ECO:0000313" key="2">
    <source>
        <dbReference type="EMBL" id="WVZ66541.1"/>
    </source>
</evidence>
<reference evidence="2 3" key="1">
    <citation type="submission" date="2024-02" db="EMBL/GenBank/DDBJ databases">
        <title>High-quality chromosome-scale genome assembly of Pensacola bahiagrass (Paspalum notatum Flugge var. saurae).</title>
        <authorList>
            <person name="Vega J.M."/>
            <person name="Podio M."/>
            <person name="Orjuela J."/>
            <person name="Siena L.A."/>
            <person name="Pessino S.C."/>
            <person name="Combes M.C."/>
            <person name="Mariac C."/>
            <person name="Albertini E."/>
            <person name="Pupilli F."/>
            <person name="Ortiz J.P.A."/>
            <person name="Leblanc O."/>
        </authorList>
    </citation>
    <scope>NUCLEOTIDE SEQUENCE [LARGE SCALE GENOMIC DNA]</scope>
    <source>
        <strain evidence="2">R1</strain>
        <tissue evidence="2">Leaf</tissue>
    </source>
</reference>
<dbReference type="EMBL" id="CP144747">
    <property type="protein sequence ID" value="WVZ66541.1"/>
    <property type="molecule type" value="Genomic_DNA"/>
</dbReference>
<name>A0AAQ3T4T5_PASNO</name>
<gene>
    <name evidence="2" type="ORF">U9M48_015744</name>
</gene>
<sequence length="145" mass="15704">MDKRSNLGKATAHCRVVCVQGSDPELLRHLHARPTPGPVALSYADLSVRTLDWSLAFRGSEKAMPAPALCAPDISARGAACACVQSVLADCRRLSPQSRARAGPRRPELRGGAGRRQKLACAGRLQSRESSRRRPRSVTPVVWAR</sequence>
<organism evidence="2 3">
    <name type="scientific">Paspalum notatum var. saurae</name>
    <dbReference type="NCBI Taxonomy" id="547442"/>
    <lineage>
        <taxon>Eukaryota</taxon>
        <taxon>Viridiplantae</taxon>
        <taxon>Streptophyta</taxon>
        <taxon>Embryophyta</taxon>
        <taxon>Tracheophyta</taxon>
        <taxon>Spermatophyta</taxon>
        <taxon>Magnoliopsida</taxon>
        <taxon>Liliopsida</taxon>
        <taxon>Poales</taxon>
        <taxon>Poaceae</taxon>
        <taxon>PACMAD clade</taxon>
        <taxon>Panicoideae</taxon>
        <taxon>Andropogonodae</taxon>
        <taxon>Paspaleae</taxon>
        <taxon>Paspalinae</taxon>
        <taxon>Paspalum</taxon>
    </lineage>
</organism>
<dbReference type="AlphaFoldDB" id="A0AAQ3T4T5"/>